<dbReference type="InterPro" id="IPR005511">
    <property type="entry name" value="SMP-30"/>
</dbReference>
<accession>A0A178YBP5</accession>
<dbReference type="InterPro" id="IPR011042">
    <property type="entry name" value="6-blade_b-propeller_TolB-like"/>
</dbReference>
<feature type="binding site" evidence="3">
    <location>
        <position position="103"/>
    </location>
    <ligand>
        <name>substrate</name>
    </ligand>
</feature>
<evidence type="ECO:0000256" key="1">
    <source>
        <dbReference type="ARBA" id="ARBA00008853"/>
    </source>
</evidence>
<dbReference type="STRING" id="36856.ATB98_18650"/>
<dbReference type="RefSeq" id="WP_066875099.1">
    <property type="nucleotide sequence ID" value="NZ_LNQB01000073.1"/>
</dbReference>
<dbReference type="InterPro" id="IPR013658">
    <property type="entry name" value="SGL"/>
</dbReference>
<sequence>MTELTPFSGRILCDFASELGEGPTFDPATGTAWWFNIKGQELHELHLDSGRKTIHPLPFLGSVLAVIDPTRQLIASDQGLFIRDTGSYALSLFTTLEDKPGNRSNDGRVHPSGALWIGTMGRKAEKNAGAIYHVAGSRVTRLYGNITIPNAICFSPDGSAAYFTDSAANRLMRVDIDPATALPTGDAVVLSDESAAPGDIDGAVCDADGLIWNARWGAGAVEVYKPDGRKVARYAVPATQPSCPAFVGAKAERLLVTSAWQDMGDGARAADPDAGKTFELGIKVKGRFEPAFRL</sequence>
<dbReference type="AlphaFoldDB" id="A0A178YBP5"/>
<dbReference type="PANTHER" id="PTHR10907:SF47">
    <property type="entry name" value="REGUCALCIN"/>
    <property type="match status" value="1"/>
</dbReference>
<dbReference type="Pfam" id="PF08450">
    <property type="entry name" value="SGL"/>
    <property type="match status" value="1"/>
</dbReference>
<feature type="binding site" evidence="3">
    <location>
        <position position="150"/>
    </location>
    <ligand>
        <name>a divalent metal cation</name>
        <dbReference type="ChEBI" id="CHEBI:60240"/>
    </ligand>
</feature>
<name>A0A178YBP5_SINSA</name>
<keyword evidence="6" id="KW-1185">Reference proteome</keyword>
<evidence type="ECO:0000256" key="3">
    <source>
        <dbReference type="PIRSR" id="PIRSR605511-2"/>
    </source>
</evidence>
<dbReference type="EMBL" id="LNQB01000073">
    <property type="protein sequence ID" value="OAP44867.1"/>
    <property type="molecule type" value="Genomic_DNA"/>
</dbReference>
<feature type="binding site" evidence="3">
    <location>
        <position position="201"/>
    </location>
    <ligand>
        <name>a divalent metal cation</name>
        <dbReference type="ChEBI" id="CHEBI:60240"/>
    </ligand>
</feature>
<keyword evidence="3" id="KW-0862">Zinc</keyword>
<feature type="domain" description="SMP-30/Gluconolactonase/LRE-like region" evidence="4">
    <location>
        <begin position="19"/>
        <end position="259"/>
    </location>
</feature>
<gene>
    <name evidence="5" type="ORF">ATB98_18650</name>
</gene>
<dbReference type="PRINTS" id="PR01790">
    <property type="entry name" value="SMP30FAMILY"/>
</dbReference>
<dbReference type="GO" id="GO:0019853">
    <property type="term" value="P:L-ascorbic acid biosynthetic process"/>
    <property type="evidence" value="ECO:0007669"/>
    <property type="project" value="TreeGrafter"/>
</dbReference>
<keyword evidence="3" id="KW-0479">Metal-binding</keyword>
<evidence type="ECO:0000259" key="4">
    <source>
        <dbReference type="Pfam" id="PF08450"/>
    </source>
</evidence>
<dbReference type="SUPFAM" id="SSF63829">
    <property type="entry name" value="Calcium-dependent phosphotriesterase"/>
    <property type="match status" value="1"/>
</dbReference>
<evidence type="ECO:0000256" key="2">
    <source>
        <dbReference type="PIRSR" id="PIRSR605511-1"/>
    </source>
</evidence>
<dbReference type="Gene3D" id="2.120.10.30">
    <property type="entry name" value="TolB, C-terminal domain"/>
    <property type="match status" value="1"/>
</dbReference>
<dbReference type="Proteomes" id="UP000078507">
    <property type="component" value="Unassembled WGS sequence"/>
</dbReference>
<dbReference type="OrthoDB" id="2633250at2"/>
<proteinExistence type="inferred from homology"/>
<comment type="caution">
    <text evidence="5">The sequence shown here is derived from an EMBL/GenBank/DDBJ whole genome shotgun (WGS) entry which is preliminary data.</text>
</comment>
<evidence type="ECO:0000313" key="5">
    <source>
        <dbReference type="EMBL" id="OAP44867.1"/>
    </source>
</evidence>
<comment type="similarity">
    <text evidence="1">Belongs to the SMP-30/CGR1 family.</text>
</comment>
<evidence type="ECO:0000313" key="6">
    <source>
        <dbReference type="Proteomes" id="UP000078507"/>
    </source>
</evidence>
<comment type="cofactor">
    <cofactor evidence="3">
        <name>Zn(2+)</name>
        <dbReference type="ChEBI" id="CHEBI:29105"/>
    </cofactor>
    <text evidence="3">Binds 1 divalent metal cation per subunit.</text>
</comment>
<dbReference type="GO" id="GO:0005509">
    <property type="term" value="F:calcium ion binding"/>
    <property type="evidence" value="ECO:0007669"/>
    <property type="project" value="TreeGrafter"/>
</dbReference>
<reference evidence="5 6" key="1">
    <citation type="submission" date="2015-11" db="EMBL/GenBank/DDBJ databases">
        <title>Ensifer anhuiense sp. nov., an effective nitrogen fixation bacterium with Glycine soja.</title>
        <authorList>
            <person name="Yan H."/>
            <person name="Chen W."/>
        </authorList>
    </citation>
    <scope>NUCLEOTIDE SEQUENCE [LARGE SCALE GENOMIC DNA]</scope>
    <source>
        <strain evidence="5 6">LMG 7837</strain>
    </source>
</reference>
<protein>
    <submittedName>
        <fullName evidence="5">Gluconolaconase</fullName>
    </submittedName>
</protein>
<feature type="active site" description="Proton donor/acceptor" evidence="2">
    <location>
        <position position="201"/>
    </location>
</feature>
<dbReference type="PANTHER" id="PTHR10907">
    <property type="entry name" value="REGUCALCIN"/>
    <property type="match status" value="1"/>
</dbReference>
<dbReference type="GO" id="GO:0004341">
    <property type="term" value="F:gluconolactonase activity"/>
    <property type="evidence" value="ECO:0007669"/>
    <property type="project" value="TreeGrafter"/>
</dbReference>
<feature type="binding site" evidence="3">
    <location>
        <position position="105"/>
    </location>
    <ligand>
        <name>substrate</name>
    </ligand>
</feature>
<feature type="binding site" evidence="3">
    <location>
        <position position="21"/>
    </location>
    <ligand>
        <name>a divalent metal cation</name>
        <dbReference type="ChEBI" id="CHEBI:60240"/>
    </ligand>
</feature>
<organism evidence="5 6">
    <name type="scientific">Sinorhizobium saheli</name>
    <dbReference type="NCBI Taxonomy" id="36856"/>
    <lineage>
        <taxon>Bacteria</taxon>
        <taxon>Pseudomonadati</taxon>
        <taxon>Pseudomonadota</taxon>
        <taxon>Alphaproteobacteria</taxon>
        <taxon>Hyphomicrobiales</taxon>
        <taxon>Rhizobiaceae</taxon>
        <taxon>Sinorhizobium/Ensifer group</taxon>
        <taxon>Sinorhizobium</taxon>
    </lineage>
</organism>